<keyword evidence="1" id="KW-0812">Transmembrane</keyword>
<evidence type="ECO:0000313" key="3">
    <source>
        <dbReference type="Proteomes" id="UP000034778"/>
    </source>
</evidence>
<accession>A0A0G0C0E4</accession>
<evidence type="ECO:0000256" key="1">
    <source>
        <dbReference type="SAM" id="Phobius"/>
    </source>
</evidence>
<keyword evidence="1" id="KW-1133">Transmembrane helix</keyword>
<comment type="caution">
    <text evidence="2">The sequence shown here is derived from an EMBL/GenBank/DDBJ whole genome shotgun (WGS) entry which is preliminary data.</text>
</comment>
<evidence type="ECO:0000313" key="2">
    <source>
        <dbReference type="EMBL" id="KKP44615.1"/>
    </source>
</evidence>
<protein>
    <submittedName>
        <fullName evidence="2">Uncharacterized protein</fullName>
    </submittedName>
</protein>
<proteinExistence type="predicted"/>
<reference evidence="2 3" key="1">
    <citation type="journal article" date="2015" name="Nature">
        <title>rRNA introns, odd ribosomes, and small enigmatic genomes across a large radiation of phyla.</title>
        <authorList>
            <person name="Brown C.T."/>
            <person name="Hug L.A."/>
            <person name="Thomas B.C."/>
            <person name="Sharon I."/>
            <person name="Castelle C.J."/>
            <person name="Singh A."/>
            <person name="Wilkins M.J."/>
            <person name="Williams K.H."/>
            <person name="Banfield J.F."/>
        </authorList>
    </citation>
    <scope>NUCLEOTIDE SEQUENCE [LARGE SCALE GENOMIC DNA]</scope>
</reference>
<dbReference type="EMBL" id="LBOW01000007">
    <property type="protein sequence ID" value="KKP44615.1"/>
    <property type="molecule type" value="Genomic_DNA"/>
</dbReference>
<organism evidence="2 3">
    <name type="scientific">Candidatus Woesebacteria bacterium GW2011_GWB1_33_22</name>
    <dbReference type="NCBI Taxonomy" id="1618566"/>
    <lineage>
        <taxon>Bacteria</taxon>
        <taxon>Candidatus Woeseibacteriota</taxon>
    </lineage>
</organism>
<dbReference type="Proteomes" id="UP000034778">
    <property type="component" value="Unassembled WGS sequence"/>
</dbReference>
<name>A0A0G0C0E4_9BACT</name>
<keyword evidence="1" id="KW-0472">Membrane</keyword>
<sequence>MLKINKKIIIISIVVAVVTLFLFLMIQSQPKTDRSKEEIALEYEYGKFIQDEIIKNPFISKLPIKNGEYIILYSSIKQQIVVIFYDKTETVENLKLRFQPEIDRTLIEIGLDLDSIIVNWEIVK</sequence>
<gene>
    <name evidence="2" type="ORF">UR35_C0007G0031</name>
</gene>
<feature type="transmembrane region" description="Helical" evidence="1">
    <location>
        <begin position="7"/>
        <end position="26"/>
    </location>
</feature>
<dbReference type="AlphaFoldDB" id="A0A0G0C0E4"/>
<dbReference type="STRING" id="1618566.UR35_C0007G0031"/>